<dbReference type="InterPro" id="IPR023346">
    <property type="entry name" value="Lysozyme-like_dom_sf"/>
</dbReference>
<evidence type="ECO:0000256" key="1">
    <source>
        <dbReference type="ARBA" id="ARBA00004752"/>
    </source>
</evidence>
<dbReference type="SUPFAM" id="SSF53955">
    <property type="entry name" value="Lysozyme-like"/>
    <property type="match status" value="1"/>
</dbReference>
<evidence type="ECO:0000256" key="7">
    <source>
        <dbReference type="ARBA" id="ARBA00022679"/>
    </source>
</evidence>
<dbReference type="Pfam" id="PF00905">
    <property type="entry name" value="Transpeptidase"/>
    <property type="match status" value="1"/>
</dbReference>
<proteinExistence type="inferred from homology"/>
<dbReference type="FunFam" id="3.40.710.10:FF:000021">
    <property type="entry name" value="Penicillin-binding protein 1C"/>
    <property type="match status" value="1"/>
</dbReference>
<dbReference type="Gene3D" id="3.40.710.10">
    <property type="entry name" value="DD-peptidase/beta-lactamase superfamily"/>
    <property type="match status" value="1"/>
</dbReference>
<dbReference type="GO" id="GO:0008658">
    <property type="term" value="F:penicillin binding"/>
    <property type="evidence" value="ECO:0007669"/>
    <property type="project" value="InterPro"/>
</dbReference>
<dbReference type="NCBIfam" id="NF008414">
    <property type="entry name" value="PRK11240.1"/>
    <property type="match status" value="1"/>
</dbReference>
<dbReference type="GO" id="GO:0009252">
    <property type="term" value="P:peptidoglycan biosynthetic process"/>
    <property type="evidence" value="ECO:0007669"/>
    <property type="project" value="UniProtKB-UniPathway"/>
</dbReference>
<evidence type="ECO:0000259" key="14">
    <source>
        <dbReference type="Pfam" id="PF06832"/>
    </source>
</evidence>
<dbReference type="PANTHER" id="PTHR32282:SF15">
    <property type="entry name" value="PENICILLIN-BINDING PROTEIN 1C"/>
    <property type="match status" value="1"/>
</dbReference>
<reference evidence="15 16" key="1">
    <citation type="journal article" date="2014" name="Gut Pathog.">
        <title>Gene clusters of Hafnia alvei strain FB1 important in survival and pathogenesis: a draft genome perspective.</title>
        <authorList>
            <person name="Tan J.Y."/>
            <person name="Yin W.F."/>
            <person name="Chan K.G."/>
        </authorList>
    </citation>
    <scope>NUCLEOTIDE SEQUENCE [LARGE SCALE GENOMIC DNA]</scope>
    <source>
        <strain evidence="15 16">FB1</strain>
    </source>
</reference>
<keyword evidence="8" id="KW-0378">Hydrolase</keyword>
<dbReference type="HOGENOM" id="CLU_006354_7_3_6"/>
<comment type="similarity">
    <text evidence="3">In the N-terminal section; belongs to the glycosyltransferase 51 family.</text>
</comment>
<dbReference type="Pfam" id="PF06832">
    <property type="entry name" value="BiPBP_C"/>
    <property type="match status" value="1"/>
</dbReference>
<dbReference type="InterPro" id="IPR001460">
    <property type="entry name" value="PCN-bd_Tpept"/>
</dbReference>
<accession>A0A097QZH8</accession>
<gene>
    <name evidence="15" type="ORF">AT03_05375</name>
</gene>
<evidence type="ECO:0000256" key="3">
    <source>
        <dbReference type="ARBA" id="ARBA00007739"/>
    </source>
</evidence>
<dbReference type="InterPro" id="IPR011815">
    <property type="entry name" value="PBP_1c"/>
</dbReference>
<keyword evidence="4" id="KW-0121">Carboxypeptidase</keyword>
<organism evidence="15 16">
    <name type="scientific">Hafnia alvei FB1</name>
    <dbReference type="NCBI Taxonomy" id="1453496"/>
    <lineage>
        <taxon>Bacteria</taxon>
        <taxon>Pseudomonadati</taxon>
        <taxon>Pseudomonadota</taxon>
        <taxon>Gammaproteobacteria</taxon>
        <taxon>Enterobacterales</taxon>
        <taxon>Hafniaceae</taxon>
        <taxon>Hafnia</taxon>
    </lineage>
</organism>
<keyword evidence="16" id="KW-1185">Reference proteome</keyword>
<dbReference type="Proteomes" id="UP000029986">
    <property type="component" value="Chromosome"/>
</dbReference>
<keyword evidence="9" id="KW-0511">Multifunctional enzyme</keyword>
<evidence type="ECO:0000256" key="4">
    <source>
        <dbReference type="ARBA" id="ARBA00022645"/>
    </source>
</evidence>
<evidence type="ECO:0000259" key="13">
    <source>
        <dbReference type="Pfam" id="PF00912"/>
    </source>
</evidence>
<protein>
    <recommendedName>
        <fullName evidence="10">peptidoglycan glycosyltransferase</fullName>
        <ecNumber evidence="10">2.4.99.28</ecNumber>
    </recommendedName>
</protein>
<dbReference type="Pfam" id="PF00912">
    <property type="entry name" value="Transgly"/>
    <property type="match status" value="1"/>
</dbReference>
<evidence type="ECO:0000259" key="12">
    <source>
        <dbReference type="Pfam" id="PF00905"/>
    </source>
</evidence>
<dbReference type="InterPro" id="IPR036950">
    <property type="entry name" value="PBP_transglycosylase"/>
</dbReference>
<dbReference type="UniPathway" id="UPA00219"/>
<evidence type="ECO:0000313" key="15">
    <source>
        <dbReference type="EMBL" id="AIU71873.1"/>
    </source>
</evidence>
<feature type="domain" description="Penicillin-binding protein transpeptidase" evidence="12">
    <location>
        <begin position="332"/>
        <end position="522"/>
    </location>
</feature>
<evidence type="ECO:0000256" key="8">
    <source>
        <dbReference type="ARBA" id="ARBA00022801"/>
    </source>
</evidence>
<dbReference type="SUPFAM" id="SSF56601">
    <property type="entry name" value="beta-lactamase/transpeptidase-like"/>
    <property type="match status" value="1"/>
</dbReference>
<dbReference type="EC" id="2.4.99.28" evidence="10"/>
<evidence type="ECO:0000256" key="2">
    <source>
        <dbReference type="ARBA" id="ARBA00007090"/>
    </source>
</evidence>
<dbReference type="InterPro" id="IPR001264">
    <property type="entry name" value="Glyco_trans_51"/>
</dbReference>
<dbReference type="InterPro" id="IPR012338">
    <property type="entry name" value="Beta-lactam/transpept-like"/>
</dbReference>
<evidence type="ECO:0000256" key="11">
    <source>
        <dbReference type="ARBA" id="ARBA00049902"/>
    </source>
</evidence>
<comment type="pathway">
    <text evidence="1">Cell wall biogenesis; peptidoglycan biosynthesis.</text>
</comment>
<feature type="domain" description="Glycosyl transferase family 51" evidence="13">
    <location>
        <begin position="61"/>
        <end position="227"/>
    </location>
</feature>
<dbReference type="PANTHER" id="PTHR32282">
    <property type="entry name" value="BINDING PROTEIN TRANSPEPTIDASE, PUTATIVE-RELATED"/>
    <property type="match status" value="1"/>
</dbReference>
<feature type="domain" description="Penicillin-binding C-terminal" evidence="14">
    <location>
        <begin position="694"/>
        <end position="769"/>
    </location>
</feature>
<comment type="similarity">
    <text evidence="2">In the C-terminal section; belongs to the transpeptidase family.</text>
</comment>
<evidence type="ECO:0000256" key="10">
    <source>
        <dbReference type="ARBA" id="ARBA00044770"/>
    </source>
</evidence>
<dbReference type="Gene3D" id="1.10.3810.10">
    <property type="entry name" value="Biosynthetic peptidoglycan transglycosylase-like"/>
    <property type="match status" value="1"/>
</dbReference>
<dbReference type="AlphaFoldDB" id="A0A097QZH8"/>
<evidence type="ECO:0000313" key="16">
    <source>
        <dbReference type="Proteomes" id="UP000029986"/>
    </source>
</evidence>
<dbReference type="InterPro" id="IPR009647">
    <property type="entry name" value="PBP_C"/>
</dbReference>
<dbReference type="GO" id="GO:0030288">
    <property type="term" value="C:outer membrane-bounded periplasmic space"/>
    <property type="evidence" value="ECO:0007669"/>
    <property type="project" value="TreeGrafter"/>
</dbReference>
<name>A0A097QZH8_HAFAL</name>
<evidence type="ECO:0000256" key="6">
    <source>
        <dbReference type="ARBA" id="ARBA00022676"/>
    </source>
</evidence>
<evidence type="ECO:0000256" key="9">
    <source>
        <dbReference type="ARBA" id="ARBA00023268"/>
    </source>
</evidence>
<keyword evidence="6" id="KW-0328">Glycosyltransferase</keyword>
<dbReference type="GO" id="GO:0008955">
    <property type="term" value="F:peptidoglycan glycosyltransferase activity"/>
    <property type="evidence" value="ECO:0007669"/>
    <property type="project" value="UniProtKB-EC"/>
</dbReference>
<dbReference type="EMBL" id="CP009706">
    <property type="protein sequence ID" value="AIU71873.1"/>
    <property type="molecule type" value="Genomic_DNA"/>
</dbReference>
<keyword evidence="5" id="KW-0645">Protease</keyword>
<sequence>MRMSLKRLRKWCVIIALLALLICSGLWLADKVWPLPLSDVQVARVVVAEDGSPLWRFADGQGVWRYPITIKQVSPYYLQALLTYEDRWFYKHPGINPFAIARAAWQDLSHGEIISGGSTLSMQVARLLDPHPRTFGGKVRQIWRTAQLEWYLSKTQILELYLNRAPFGGTLQGIGAASWAYLGKPPDELTRGEAALLAVLPQAPSRLRPDRYPERAQAARNKVLDRLVQYQVWTKQQADDVKQEPVWLASRQMPQTAPLLARRMVQTYPHQDVIETTIDAALQRQLETLAQGWLSRLPAKTSVGVLIVDHTDMQVKAYLGSLNFADRSRFGYVDMVSAWRSPGSTLKPFLYGLALDDGIIHNESLLQDVPRRFGDYRPGNFDTGFHGAVAASEALTRSLNLPAVQLMEAYGPKRFTAELRNAGLTLRFPAYAEPNLSLILGGAGIRLDQLVSAYSALARHGQSADLRFVPTKKIHNRPLMSPGAAWIIRRTLAGQARPEPDDSLSAVVPLAWKTGTSFGYRDAWAVGLNARYTIGVWVGRPDGTPVAGQFGYATAIPLLFQLNNLLLNNPRLRGNGWPTDPRPRSVSSAVICWPGGQPLNAQDTNCRQRRSAWILDGTIPPTLVAPGQESSQGIWRRQWLNDKGERVAPECVGAVEKKLALWPLPLEPWLPEAEKRSHRLPMASQTCPPPIETASAPLILIGLNNGSILRRPPGKTRIDLRLTTQGGIGERWWFLNGELVSQEPQFTYSFTRAGRYQLTVMDDGGQLTSADFQVE</sequence>
<comment type="catalytic activity">
    <reaction evidence="11">
        <text>[GlcNAc-(1-&gt;4)-Mur2Ac(oyl-L-Ala-gamma-D-Glu-L-Lys-D-Ala-D-Ala)](n)-di-trans,octa-cis-undecaprenyl diphosphate + beta-D-GlcNAc-(1-&gt;4)-Mur2Ac(oyl-L-Ala-gamma-D-Glu-L-Lys-D-Ala-D-Ala)-di-trans,octa-cis-undecaprenyl diphosphate = [GlcNAc-(1-&gt;4)-Mur2Ac(oyl-L-Ala-gamma-D-Glu-L-Lys-D-Ala-D-Ala)](n+1)-di-trans,octa-cis-undecaprenyl diphosphate + di-trans,octa-cis-undecaprenyl diphosphate + H(+)</text>
        <dbReference type="Rhea" id="RHEA:23708"/>
        <dbReference type="Rhea" id="RHEA-COMP:9602"/>
        <dbReference type="Rhea" id="RHEA-COMP:9603"/>
        <dbReference type="ChEBI" id="CHEBI:15378"/>
        <dbReference type="ChEBI" id="CHEBI:58405"/>
        <dbReference type="ChEBI" id="CHEBI:60033"/>
        <dbReference type="ChEBI" id="CHEBI:78435"/>
        <dbReference type="EC" id="2.4.99.28"/>
    </reaction>
</comment>
<dbReference type="KEGG" id="hav:AT03_05375"/>
<dbReference type="InterPro" id="IPR050396">
    <property type="entry name" value="Glycosyltr_51/Transpeptidase"/>
</dbReference>
<dbReference type="GO" id="GO:0004180">
    <property type="term" value="F:carboxypeptidase activity"/>
    <property type="evidence" value="ECO:0007669"/>
    <property type="project" value="UniProtKB-KW"/>
</dbReference>
<dbReference type="FunFam" id="1.10.3810.10:FF:000006">
    <property type="entry name" value="Penicillin-binding protein 1C"/>
    <property type="match status" value="1"/>
</dbReference>
<dbReference type="NCBIfam" id="TIGR02073">
    <property type="entry name" value="PBP_1c"/>
    <property type="match status" value="1"/>
</dbReference>
<dbReference type="GO" id="GO:0006508">
    <property type="term" value="P:proteolysis"/>
    <property type="evidence" value="ECO:0007669"/>
    <property type="project" value="UniProtKB-KW"/>
</dbReference>
<dbReference type="eggNOG" id="COG4953">
    <property type="taxonomic scope" value="Bacteria"/>
</dbReference>
<dbReference type="PATRIC" id="fig|1453496.5.peg.1068"/>
<evidence type="ECO:0000256" key="5">
    <source>
        <dbReference type="ARBA" id="ARBA00022670"/>
    </source>
</evidence>
<keyword evidence="7" id="KW-0808">Transferase</keyword>